<dbReference type="PANTHER" id="PTHR11579">
    <property type="entry name" value="PROTEIN-L-ISOASPARTATE O-METHYLTRANSFERASE"/>
    <property type="match status" value="1"/>
</dbReference>
<dbReference type="Proteomes" id="UP001501231">
    <property type="component" value="Unassembled WGS sequence"/>
</dbReference>
<dbReference type="CDD" id="cd02440">
    <property type="entry name" value="AdoMet_MTases"/>
    <property type="match status" value="1"/>
</dbReference>
<gene>
    <name evidence="12" type="ORF">GCM10010191_74890</name>
</gene>
<evidence type="ECO:0000256" key="3">
    <source>
        <dbReference type="ARBA" id="ARBA00011890"/>
    </source>
</evidence>
<comment type="subcellular location">
    <subcellularLocation>
        <location evidence="1">Cytoplasm</location>
    </subcellularLocation>
</comment>
<dbReference type="Gene3D" id="3.40.50.150">
    <property type="entry name" value="Vaccinia Virus protein VP39"/>
    <property type="match status" value="1"/>
</dbReference>
<proteinExistence type="inferred from homology"/>
<dbReference type="InterPro" id="IPR029063">
    <property type="entry name" value="SAM-dependent_MTases_sf"/>
</dbReference>
<evidence type="ECO:0000256" key="8">
    <source>
        <dbReference type="ARBA" id="ARBA00022691"/>
    </source>
</evidence>
<evidence type="ECO:0000256" key="4">
    <source>
        <dbReference type="ARBA" id="ARBA00013346"/>
    </source>
</evidence>
<evidence type="ECO:0000256" key="1">
    <source>
        <dbReference type="ARBA" id="ARBA00004496"/>
    </source>
</evidence>
<keyword evidence="13" id="KW-1185">Reference proteome</keyword>
<dbReference type="EMBL" id="BAAARW010000031">
    <property type="protein sequence ID" value="GAA2446800.1"/>
    <property type="molecule type" value="Genomic_DNA"/>
</dbReference>
<evidence type="ECO:0000256" key="7">
    <source>
        <dbReference type="ARBA" id="ARBA00022679"/>
    </source>
</evidence>
<protein>
    <recommendedName>
        <fullName evidence="4">Protein-L-isoaspartate O-methyltransferase</fullName>
        <ecNumber evidence="3">2.1.1.77</ecNumber>
    </recommendedName>
    <alternativeName>
        <fullName evidence="11">L-isoaspartyl protein carboxyl methyltransferase</fullName>
    </alternativeName>
    <alternativeName>
        <fullName evidence="9">Protein L-isoaspartyl methyltransferase</fullName>
    </alternativeName>
    <alternativeName>
        <fullName evidence="10">Protein-beta-aspartate methyltransferase</fullName>
    </alternativeName>
</protein>
<evidence type="ECO:0000313" key="12">
    <source>
        <dbReference type="EMBL" id="GAA2446800.1"/>
    </source>
</evidence>
<keyword evidence="5" id="KW-0963">Cytoplasm</keyword>
<keyword evidence="6" id="KW-0489">Methyltransferase</keyword>
<evidence type="ECO:0000256" key="9">
    <source>
        <dbReference type="ARBA" id="ARBA00030757"/>
    </source>
</evidence>
<comment type="caution">
    <text evidence="12">The sequence shown here is derived from an EMBL/GenBank/DDBJ whole genome shotgun (WGS) entry which is preliminary data.</text>
</comment>
<keyword evidence="7" id="KW-0808">Transferase</keyword>
<reference evidence="12 13" key="1">
    <citation type="journal article" date="2019" name="Int. J. Syst. Evol. Microbiol.">
        <title>The Global Catalogue of Microorganisms (GCM) 10K type strain sequencing project: providing services to taxonomists for standard genome sequencing and annotation.</title>
        <authorList>
            <consortium name="The Broad Institute Genomics Platform"/>
            <consortium name="The Broad Institute Genome Sequencing Center for Infectious Disease"/>
            <person name="Wu L."/>
            <person name="Ma J."/>
        </authorList>
    </citation>
    <scope>NUCLEOTIDE SEQUENCE [LARGE SCALE GENOMIC DNA]</scope>
    <source>
        <strain evidence="12 13">JCM 3325</strain>
    </source>
</reference>
<dbReference type="EC" id="2.1.1.77" evidence="3"/>
<keyword evidence="8" id="KW-0949">S-adenosyl-L-methionine</keyword>
<accession>A0ABN3K2U7</accession>
<evidence type="ECO:0000256" key="10">
    <source>
        <dbReference type="ARBA" id="ARBA00031323"/>
    </source>
</evidence>
<evidence type="ECO:0000256" key="11">
    <source>
        <dbReference type="ARBA" id="ARBA00031350"/>
    </source>
</evidence>
<evidence type="ECO:0000313" key="13">
    <source>
        <dbReference type="Proteomes" id="UP001501231"/>
    </source>
</evidence>
<dbReference type="InterPro" id="IPR000682">
    <property type="entry name" value="PCMT"/>
</dbReference>
<dbReference type="RefSeq" id="WP_344595589.1">
    <property type="nucleotide sequence ID" value="NZ_BAAARW010000031.1"/>
</dbReference>
<dbReference type="SUPFAM" id="SSF53335">
    <property type="entry name" value="S-adenosyl-L-methionine-dependent methyltransferases"/>
    <property type="match status" value="1"/>
</dbReference>
<dbReference type="Pfam" id="PF01135">
    <property type="entry name" value="PCMT"/>
    <property type="match status" value="1"/>
</dbReference>
<evidence type="ECO:0000256" key="6">
    <source>
        <dbReference type="ARBA" id="ARBA00022603"/>
    </source>
</evidence>
<name>A0ABN3K2U7_9ACTN</name>
<dbReference type="PANTHER" id="PTHR11579:SF0">
    <property type="entry name" value="PROTEIN-L-ISOASPARTATE(D-ASPARTATE) O-METHYLTRANSFERASE"/>
    <property type="match status" value="1"/>
</dbReference>
<comment type="similarity">
    <text evidence="2">Belongs to the methyltransferase superfamily. L-isoaspartyl/D-aspartyl protein methyltransferase family.</text>
</comment>
<organism evidence="12 13">
    <name type="scientific">Actinomadura vinacea</name>
    <dbReference type="NCBI Taxonomy" id="115336"/>
    <lineage>
        <taxon>Bacteria</taxon>
        <taxon>Bacillati</taxon>
        <taxon>Actinomycetota</taxon>
        <taxon>Actinomycetes</taxon>
        <taxon>Streptosporangiales</taxon>
        <taxon>Thermomonosporaceae</taxon>
        <taxon>Actinomadura</taxon>
    </lineage>
</organism>
<sequence>MSVQAAFDAVPREAFVPDLVWIRRDDGWAVPLRRQDDPDRWWALVRSEDAVTTQIDDGAAEKGIWPTSSCSAPQVVREMLELLDLERGHRVLEIGTGTGWNAALMAEIVGAEHVTTIEIDPGIAEQARRNLAGVGCPVRVVTGDGEAGYPGSGPYDRVIVTAAVAELPFAWVEQTRPGGRLLVPWAPTFHPHGPLALLTVEGDGRASGRFVAPSWFMPLRGQRISQPDRNAYRERWTEAGEPEIARFGITVTAQGQSIWLAGAASRPWRL</sequence>
<evidence type="ECO:0000256" key="2">
    <source>
        <dbReference type="ARBA" id="ARBA00005369"/>
    </source>
</evidence>
<evidence type="ECO:0000256" key="5">
    <source>
        <dbReference type="ARBA" id="ARBA00022490"/>
    </source>
</evidence>